<name>A0ABR9TC89_9SPHI</name>
<comment type="caution">
    <text evidence="3">The sequence shown here is derived from an EMBL/GenBank/DDBJ whole genome shotgun (WGS) entry which is preliminary data.</text>
</comment>
<dbReference type="Gene3D" id="1.10.10.60">
    <property type="entry name" value="Homeodomain-like"/>
    <property type="match status" value="1"/>
</dbReference>
<reference evidence="3 4" key="1">
    <citation type="submission" date="2018-02" db="EMBL/GenBank/DDBJ databases">
        <title>Sphingobacterium KA21.</title>
        <authorList>
            <person name="Vasarhelyi B.M."/>
            <person name="Deshmukh S."/>
            <person name="Balint B."/>
            <person name="Kukolya J."/>
        </authorList>
    </citation>
    <scope>NUCLEOTIDE SEQUENCE [LARGE SCALE GENOMIC DNA]</scope>
    <source>
        <strain evidence="3 4">Ka21</strain>
    </source>
</reference>
<evidence type="ECO:0000313" key="4">
    <source>
        <dbReference type="Proteomes" id="UP000618319"/>
    </source>
</evidence>
<dbReference type="Proteomes" id="UP000618319">
    <property type="component" value="Unassembled WGS sequence"/>
</dbReference>
<proteinExistence type="predicted"/>
<dbReference type="SMART" id="SM00342">
    <property type="entry name" value="HTH_ARAC"/>
    <property type="match status" value="1"/>
</dbReference>
<accession>A0ABR9TC89</accession>
<evidence type="ECO:0000313" key="3">
    <source>
        <dbReference type="EMBL" id="MBE8722975.1"/>
    </source>
</evidence>
<evidence type="ECO:0000256" key="1">
    <source>
        <dbReference type="SAM" id="Phobius"/>
    </source>
</evidence>
<sequence>MPKDNSEIKVAAALAATFIGLTYRNGKKIRHGLDPLKYSAYCTTKTSIVVHWIISAFTSFISIAVITIYEVLFLYRLDRFTPSMAISVLPDRLNKYVLSYFVDQKNRPKAGFSLPNWRFSEYLKFAFLPFPPFWVHSLSNFRAELLVTPPFIPPFSLDRLTSGYFFRVNNQLLYAMKKNLDIDLRTYFGKQVSVHQLRSATQGLTIRHAERTYYQTPADEAILQEFDGRSGYLYSIELTLTKTMDIPIRTEQPDLHILYLMEGAGPIQLIDAHNHIICRLATERSCYLYLPAGDYIIRVSSGWSNIFGFYFDGGIFRDGNDKEFHFLEQVLTYYRSRSPQAIASVDFWVGPLTKVAIMHFCRNLKRGILSNEDFISRNIYRLIDISKKKVAMPNGNDYPMYYIHAVREHLVHELKEGNGIPSLEHIAADIQRSVRHINRLHKELFQITLREYTTTKIAELAVPMLQSGMSVTAVSNHFNYSDSSAFARIIKSKTGKIPSQWAEEKK</sequence>
<protein>
    <recommendedName>
        <fullName evidence="2">HTH araC/xylS-type domain-containing protein</fullName>
    </recommendedName>
</protein>
<feature type="transmembrane region" description="Helical" evidence="1">
    <location>
        <begin position="50"/>
        <end position="75"/>
    </location>
</feature>
<evidence type="ECO:0000259" key="2">
    <source>
        <dbReference type="PROSITE" id="PS01124"/>
    </source>
</evidence>
<keyword evidence="1" id="KW-0812">Transmembrane</keyword>
<keyword evidence="1" id="KW-1133">Transmembrane helix</keyword>
<dbReference type="PROSITE" id="PS01124">
    <property type="entry name" value="HTH_ARAC_FAMILY_2"/>
    <property type="match status" value="1"/>
</dbReference>
<dbReference type="Pfam" id="PF12833">
    <property type="entry name" value="HTH_18"/>
    <property type="match status" value="1"/>
</dbReference>
<gene>
    <name evidence="3" type="ORF">C4F40_19830</name>
</gene>
<keyword evidence="1" id="KW-0472">Membrane</keyword>
<dbReference type="EMBL" id="PSKQ01000026">
    <property type="protein sequence ID" value="MBE8722975.1"/>
    <property type="molecule type" value="Genomic_DNA"/>
</dbReference>
<feature type="domain" description="HTH araC/xylS-type" evidence="2">
    <location>
        <begin position="404"/>
        <end position="504"/>
    </location>
</feature>
<keyword evidence="4" id="KW-1185">Reference proteome</keyword>
<dbReference type="InterPro" id="IPR018060">
    <property type="entry name" value="HTH_AraC"/>
</dbReference>
<organism evidence="3 4">
    <name type="scientific">Sphingobacterium pedocola</name>
    <dbReference type="NCBI Taxonomy" id="2082722"/>
    <lineage>
        <taxon>Bacteria</taxon>
        <taxon>Pseudomonadati</taxon>
        <taxon>Bacteroidota</taxon>
        <taxon>Sphingobacteriia</taxon>
        <taxon>Sphingobacteriales</taxon>
        <taxon>Sphingobacteriaceae</taxon>
        <taxon>Sphingobacterium</taxon>
    </lineage>
</organism>